<accession>A0A0J7K3N0</accession>
<gene>
    <name evidence="2" type="ORF">RF55_16889</name>
</gene>
<evidence type="ECO:0000259" key="1">
    <source>
        <dbReference type="PROSITE" id="PS50878"/>
    </source>
</evidence>
<proteinExistence type="predicted"/>
<dbReference type="Pfam" id="PF07530">
    <property type="entry name" value="PRE_C2HC"/>
    <property type="match status" value="1"/>
</dbReference>
<dbReference type="CDD" id="cd01650">
    <property type="entry name" value="RT_nLTR_like"/>
    <property type="match status" value="1"/>
</dbReference>
<feature type="non-terminal residue" evidence="2">
    <location>
        <position position="1091"/>
    </location>
</feature>
<evidence type="ECO:0000313" key="2">
    <source>
        <dbReference type="EMBL" id="KMQ84919.1"/>
    </source>
</evidence>
<dbReference type="PROSITE" id="PS50878">
    <property type="entry name" value="RT_POL"/>
    <property type="match status" value="1"/>
</dbReference>
<dbReference type="PANTHER" id="PTHR36688:SF2">
    <property type="entry name" value="ENDONUCLEASE_EXONUCLEASE_PHOSPHATASE DOMAIN-CONTAINING PROTEIN"/>
    <property type="match status" value="1"/>
</dbReference>
<dbReference type="STRING" id="67767.A0A0J7K3N0"/>
<organism evidence="2 3">
    <name type="scientific">Lasius niger</name>
    <name type="common">Black garden ant</name>
    <dbReference type="NCBI Taxonomy" id="67767"/>
    <lineage>
        <taxon>Eukaryota</taxon>
        <taxon>Metazoa</taxon>
        <taxon>Ecdysozoa</taxon>
        <taxon>Arthropoda</taxon>
        <taxon>Hexapoda</taxon>
        <taxon>Insecta</taxon>
        <taxon>Pterygota</taxon>
        <taxon>Neoptera</taxon>
        <taxon>Endopterygota</taxon>
        <taxon>Hymenoptera</taxon>
        <taxon>Apocrita</taxon>
        <taxon>Aculeata</taxon>
        <taxon>Formicoidea</taxon>
        <taxon>Formicidae</taxon>
        <taxon>Formicinae</taxon>
        <taxon>Lasius</taxon>
        <taxon>Lasius</taxon>
    </lineage>
</organism>
<dbReference type="OrthoDB" id="7555282at2759"/>
<dbReference type="Proteomes" id="UP000036403">
    <property type="component" value="Unassembled WGS sequence"/>
</dbReference>
<dbReference type="Gene3D" id="3.60.10.10">
    <property type="entry name" value="Endonuclease/exonuclease/phosphatase"/>
    <property type="match status" value="1"/>
</dbReference>
<dbReference type="SMART" id="SM00596">
    <property type="entry name" value="PRE_C2HC"/>
    <property type="match status" value="1"/>
</dbReference>
<keyword evidence="3" id="KW-1185">Reference proteome</keyword>
<dbReference type="InterPro" id="IPR052560">
    <property type="entry name" value="RdDP_mobile_element"/>
</dbReference>
<dbReference type="Pfam" id="PF03372">
    <property type="entry name" value="Exo_endo_phos"/>
    <property type="match status" value="1"/>
</dbReference>
<feature type="non-terminal residue" evidence="2">
    <location>
        <position position="1"/>
    </location>
</feature>
<comment type="caution">
    <text evidence="2">The sequence shown here is derived from an EMBL/GenBank/DDBJ whole genome shotgun (WGS) entry which is preliminary data.</text>
</comment>
<dbReference type="GO" id="GO:0003964">
    <property type="term" value="F:RNA-directed DNA polymerase activity"/>
    <property type="evidence" value="ECO:0007669"/>
    <property type="project" value="UniProtKB-KW"/>
</dbReference>
<dbReference type="SUPFAM" id="SSF56672">
    <property type="entry name" value="DNA/RNA polymerases"/>
    <property type="match status" value="1"/>
</dbReference>
<dbReference type="InterPro" id="IPR000477">
    <property type="entry name" value="RT_dom"/>
</dbReference>
<protein>
    <submittedName>
        <fullName evidence="2">Reverse transcriptase</fullName>
    </submittedName>
</protein>
<keyword evidence="2" id="KW-0808">Transferase</keyword>
<sequence>TKTEDNYRKVTNYFTAQKIGFYTYQLKSSKGLQVVLKGIESDVTPEEITEALKEKGFYAKSVFNIKNRNRQPQPLFKIELEPENKPPRKNEVHPIYKLQLLLHRRITVEEPHKRNAPVQCTNCQEYGHTRSYCTLRPVCVVCGDLHDSKQCQINKENACEKKCNNCGGNHTANYRGCPIYKELKIRLHKRMNTARAHQGTATLIPSETNPEVIFSKAASFAPWPTFNTNKTTFANVLKSGMTPPTQNSRTPHEVHTKLDTQQNYHPAAQQETKTEAMMQALQQSMMEFMTFMKTTIQDMMPTWNANGVSQRKLELAQFLHEKHIDVMLLSETHLTSKYNFQIRDYHFYGTNHPDGKAHGGTAILIRNRMKHHFYKEFAENHLQATSINIQLDDNTLLTLAAVYCPPRFTVLEAQFLDFFQALGPHFIAAGDYNAKHTHWGSRLVNPKGKQLYKTIIKATNKLDHVSPGSPTYWPSDLNKLPDLIDFAVTKNISRSLVKAECLPDLSSDHSPVLIHLRRYAENVKPPTRLTSSKTNWLRYKKYISSHIELSPKLNTESDIESCTCALQSILTAAALTATPKITNNTINSKKTNVQIEQLVHVKRRLRREWQSSRSPTAKQKLKVATRKLANALKQEEDDDQRRYIEQLTPTGTKQKSLWRAHSTLRPPTETVLPIRNSSGGWARSDEDRANTFAAHLQNVFTPNQATSTFALPSYPVNRHQQHTPIVFRPKEITKIIKDNLSPKKSPGCDLITPEMIIQLPHSAVRYITKLFNAITKLGYFPQRWKMMKIIMIPKPGKNHTVASSYRPISLLSCISKLFEKCLLIRLNQHLIYHNIIPAHQFGFRESHGTIEQVNRITTEIRTAFEYREYCTAVFLDVSQAFDKVWLDGLMFKIKTSLPESTHKLLKSYLYDRKFAVRCNTATSTVHTIEAGVPQGSVLGPTLYLIYTADIPTNSRLTVSTFADDTAILSRSRSPIQATAQLALYLIDIEKWLSDWRIKVNEQKCKHVTFTLNRQDCPPLLLNSIPLPKADEVTYLGVHLDRRLTWRRHIEAKKTQLKLKANNLHWLINSGSPLSLDHKVLLYNSILKPIWT</sequence>
<dbReference type="EMBL" id="LBMM01015125">
    <property type="protein sequence ID" value="KMQ84919.1"/>
    <property type="molecule type" value="Genomic_DNA"/>
</dbReference>
<reference evidence="2 3" key="1">
    <citation type="submission" date="2015-04" db="EMBL/GenBank/DDBJ databases">
        <title>Lasius niger genome sequencing.</title>
        <authorList>
            <person name="Konorov E.A."/>
            <person name="Nikitin M.A."/>
            <person name="Kirill M.V."/>
            <person name="Chang P."/>
        </authorList>
    </citation>
    <scope>NUCLEOTIDE SEQUENCE [LARGE SCALE GENOMIC DNA]</scope>
    <source>
        <tissue evidence="2">Whole</tissue>
    </source>
</reference>
<feature type="domain" description="Reverse transcriptase" evidence="1">
    <location>
        <begin position="773"/>
        <end position="1039"/>
    </location>
</feature>
<dbReference type="AlphaFoldDB" id="A0A0J7K3N0"/>
<name>A0A0J7K3N0_LASNI</name>
<dbReference type="InterPro" id="IPR005135">
    <property type="entry name" value="Endo/exonuclease/phosphatase"/>
</dbReference>
<dbReference type="InterPro" id="IPR036691">
    <property type="entry name" value="Endo/exonu/phosph_ase_sf"/>
</dbReference>
<dbReference type="InterPro" id="IPR006579">
    <property type="entry name" value="Pre_C2HC_dom"/>
</dbReference>
<dbReference type="Pfam" id="PF00078">
    <property type="entry name" value="RVT_1"/>
    <property type="match status" value="1"/>
</dbReference>
<keyword evidence="2" id="KW-0548">Nucleotidyltransferase</keyword>
<dbReference type="SUPFAM" id="SSF56219">
    <property type="entry name" value="DNase I-like"/>
    <property type="match status" value="1"/>
</dbReference>
<dbReference type="PaxDb" id="67767-A0A0J7K3N0"/>
<dbReference type="PANTHER" id="PTHR36688">
    <property type="entry name" value="ENDO/EXONUCLEASE/PHOSPHATASE DOMAIN-CONTAINING PROTEIN"/>
    <property type="match status" value="1"/>
</dbReference>
<evidence type="ECO:0000313" key="3">
    <source>
        <dbReference type="Proteomes" id="UP000036403"/>
    </source>
</evidence>
<dbReference type="InterPro" id="IPR043502">
    <property type="entry name" value="DNA/RNA_pol_sf"/>
</dbReference>
<keyword evidence="2" id="KW-0695">RNA-directed DNA polymerase</keyword>